<dbReference type="STRING" id="1116229.S3CYI6"/>
<dbReference type="GeneID" id="19462687"/>
<dbReference type="Proteomes" id="UP000016922">
    <property type="component" value="Unassembled WGS sequence"/>
</dbReference>
<reference evidence="1 2" key="1">
    <citation type="journal article" date="2013" name="BMC Genomics">
        <title>Genomics-driven discovery of the pneumocandin biosynthetic gene cluster in the fungus Glarea lozoyensis.</title>
        <authorList>
            <person name="Chen L."/>
            <person name="Yue Q."/>
            <person name="Zhang X."/>
            <person name="Xiang M."/>
            <person name="Wang C."/>
            <person name="Li S."/>
            <person name="Che Y."/>
            <person name="Ortiz-Lopez F.J."/>
            <person name="Bills G.F."/>
            <person name="Liu X."/>
            <person name="An Z."/>
        </authorList>
    </citation>
    <scope>NUCLEOTIDE SEQUENCE [LARGE SCALE GENOMIC DNA]</scope>
    <source>
        <strain evidence="2">ATCC 20868 / MF5171</strain>
    </source>
</reference>
<dbReference type="OrthoDB" id="3596146at2759"/>
<dbReference type="RefSeq" id="XP_008082076.1">
    <property type="nucleotide sequence ID" value="XM_008083885.1"/>
</dbReference>
<name>S3CYI6_GLAL2</name>
<dbReference type="AlphaFoldDB" id="S3CYI6"/>
<protein>
    <submittedName>
        <fullName evidence="1">Uncharacterized protein</fullName>
    </submittedName>
</protein>
<dbReference type="HOGENOM" id="CLU_1981790_0_0_1"/>
<proteinExistence type="predicted"/>
<sequence length="126" mass="13471">MTSLPPATLVIIDLTHRFSPSHLLPALSVEELRHIHVFRATKGNLAATVAEVERYMVGGRHGSGWRVWRGSVVLGGSVPAGGLGDGLLVSTGWRGWLRVEREEVGGFGLGGSVEEAWGGEGREMES</sequence>
<dbReference type="EMBL" id="KE145363">
    <property type="protein sequence ID" value="EPE30665.1"/>
    <property type="molecule type" value="Genomic_DNA"/>
</dbReference>
<organism evidence="1 2">
    <name type="scientific">Glarea lozoyensis (strain ATCC 20868 / MF5171)</name>
    <dbReference type="NCBI Taxonomy" id="1116229"/>
    <lineage>
        <taxon>Eukaryota</taxon>
        <taxon>Fungi</taxon>
        <taxon>Dikarya</taxon>
        <taxon>Ascomycota</taxon>
        <taxon>Pezizomycotina</taxon>
        <taxon>Leotiomycetes</taxon>
        <taxon>Helotiales</taxon>
        <taxon>Helotiaceae</taxon>
        <taxon>Glarea</taxon>
    </lineage>
</organism>
<dbReference type="KEGG" id="glz:GLAREA_03632"/>
<accession>S3CYI6</accession>
<gene>
    <name evidence="1" type="ORF">GLAREA_03632</name>
</gene>
<evidence type="ECO:0000313" key="2">
    <source>
        <dbReference type="Proteomes" id="UP000016922"/>
    </source>
</evidence>
<evidence type="ECO:0000313" key="1">
    <source>
        <dbReference type="EMBL" id="EPE30665.1"/>
    </source>
</evidence>
<keyword evidence="2" id="KW-1185">Reference proteome</keyword>